<dbReference type="EMBL" id="LCZI01000683">
    <property type="protein sequence ID" value="KKZ65228.1"/>
    <property type="molecule type" value="Genomic_DNA"/>
</dbReference>
<comment type="caution">
    <text evidence="1">The sequence shown here is derived from an EMBL/GenBank/DDBJ whole genome shotgun (WGS) entry which is preliminary data.</text>
</comment>
<accession>A0A0G2I459</accession>
<sequence>MSSKDSPTYTGPYPSRRTILGQAAPVSRLQFPDLRCGQAGSSRAVFQTAVVPASVHELLSDPVKRDAFDKRGQGWYHRAELFGAVSKDALKMNNDERREVVPEIFKNATWDY</sequence>
<organism evidence="1 2">
    <name type="scientific">[Emmonsia] crescens</name>
    <dbReference type="NCBI Taxonomy" id="73230"/>
    <lineage>
        <taxon>Eukaryota</taxon>
        <taxon>Fungi</taxon>
        <taxon>Dikarya</taxon>
        <taxon>Ascomycota</taxon>
        <taxon>Pezizomycotina</taxon>
        <taxon>Eurotiomycetes</taxon>
        <taxon>Eurotiomycetidae</taxon>
        <taxon>Onygenales</taxon>
        <taxon>Ajellomycetaceae</taxon>
        <taxon>Emergomyces</taxon>
    </lineage>
</organism>
<evidence type="ECO:0000313" key="2">
    <source>
        <dbReference type="Proteomes" id="UP000034164"/>
    </source>
</evidence>
<reference evidence="2" key="1">
    <citation type="journal article" date="2015" name="PLoS Genet.">
        <title>The dynamic genome and transcriptome of the human fungal pathogen Blastomyces and close relative Emmonsia.</title>
        <authorList>
            <person name="Munoz J.F."/>
            <person name="Gauthier G.M."/>
            <person name="Desjardins C.A."/>
            <person name="Gallo J.E."/>
            <person name="Holder J."/>
            <person name="Sullivan T.D."/>
            <person name="Marty A.J."/>
            <person name="Carmen J.C."/>
            <person name="Chen Z."/>
            <person name="Ding L."/>
            <person name="Gujja S."/>
            <person name="Magrini V."/>
            <person name="Misas E."/>
            <person name="Mitreva M."/>
            <person name="Priest M."/>
            <person name="Saif S."/>
            <person name="Whiston E.A."/>
            <person name="Young S."/>
            <person name="Zeng Q."/>
            <person name="Goldman W.E."/>
            <person name="Mardis E.R."/>
            <person name="Taylor J.W."/>
            <person name="McEwen J.G."/>
            <person name="Clay O.K."/>
            <person name="Klein B.S."/>
            <person name="Cuomo C.A."/>
        </authorList>
    </citation>
    <scope>NUCLEOTIDE SEQUENCE [LARGE SCALE GENOMIC DNA]</scope>
    <source>
        <strain evidence="2">UAMH 3008</strain>
    </source>
</reference>
<protein>
    <submittedName>
        <fullName evidence="1">Uncharacterized protein</fullName>
    </submittedName>
</protein>
<gene>
    <name evidence="1" type="ORF">EMCG_08937</name>
</gene>
<dbReference type="OrthoDB" id="17458at2759"/>
<proteinExistence type="predicted"/>
<dbReference type="AlphaFoldDB" id="A0A0G2I459"/>
<dbReference type="Proteomes" id="UP000034164">
    <property type="component" value="Unassembled WGS sequence"/>
</dbReference>
<dbReference type="VEuPathDB" id="FungiDB:EMCG_08937"/>
<name>A0A0G2I459_9EURO</name>
<evidence type="ECO:0000313" key="1">
    <source>
        <dbReference type="EMBL" id="KKZ65228.1"/>
    </source>
</evidence>